<keyword evidence="3" id="KW-1185">Reference proteome</keyword>
<dbReference type="EMBL" id="CATNWA010014596">
    <property type="protein sequence ID" value="CAI9573787.1"/>
    <property type="molecule type" value="Genomic_DNA"/>
</dbReference>
<gene>
    <name evidence="2" type="ORF">SPARVUS_LOCUS7817967</name>
</gene>
<accession>A0ABN9DQU8</accession>
<organism evidence="2 3">
    <name type="scientific">Staurois parvus</name>
    <dbReference type="NCBI Taxonomy" id="386267"/>
    <lineage>
        <taxon>Eukaryota</taxon>
        <taxon>Metazoa</taxon>
        <taxon>Chordata</taxon>
        <taxon>Craniata</taxon>
        <taxon>Vertebrata</taxon>
        <taxon>Euteleostomi</taxon>
        <taxon>Amphibia</taxon>
        <taxon>Batrachia</taxon>
        <taxon>Anura</taxon>
        <taxon>Neobatrachia</taxon>
        <taxon>Ranoidea</taxon>
        <taxon>Ranidae</taxon>
        <taxon>Staurois</taxon>
    </lineage>
</organism>
<evidence type="ECO:0000313" key="2">
    <source>
        <dbReference type="EMBL" id="CAI9573787.1"/>
    </source>
</evidence>
<name>A0ABN9DQU8_9NEOB</name>
<evidence type="ECO:0000313" key="3">
    <source>
        <dbReference type="Proteomes" id="UP001162483"/>
    </source>
</evidence>
<evidence type="ECO:0000256" key="1">
    <source>
        <dbReference type="SAM" id="MobiDB-lite"/>
    </source>
</evidence>
<comment type="caution">
    <text evidence="2">The sequence shown here is derived from an EMBL/GenBank/DDBJ whole genome shotgun (WGS) entry which is preliminary data.</text>
</comment>
<reference evidence="2" key="1">
    <citation type="submission" date="2023-05" db="EMBL/GenBank/DDBJ databases">
        <authorList>
            <person name="Stuckert A."/>
        </authorList>
    </citation>
    <scope>NUCLEOTIDE SEQUENCE</scope>
</reference>
<protein>
    <submittedName>
        <fullName evidence="2">Uncharacterized protein</fullName>
    </submittedName>
</protein>
<dbReference type="Proteomes" id="UP001162483">
    <property type="component" value="Unassembled WGS sequence"/>
</dbReference>
<sequence>MLKDPDSLSQLLSRTADAECYLCSKHLQISILLNNIRDLLRISHSSHSTIKTMQEYVKQLQKSLGYITGLTSKLSDSAEKQKNKSIQQTVTTVKKKPHRTASLKTECNVVENKKDRRKGNGK</sequence>
<feature type="region of interest" description="Disordered" evidence="1">
    <location>
        <begin position="77"/>
        <end position="122"/>
    </location>
</feature>
<proteinExistence type="predicted"/>